<dbReference type="EMBL" id="CP067420">
    <property type="protein sequence ID" value="QQP89210.1"/>
    <property type="molecule type" value="Genomic_DNA"/>
</dbReference>
<dbReference type="Pfam" id="PF03781">
    <property type="entry name" value="FGE-sulfatase"/>
    <property type="match status" value="1"/>
</dbReference>
<dbReference type="SUPFAM" id="SSF56436">
    <property type="entry name" value="C-type lectin-like"/>
    <property type="match status" value="1"/>
</dbReference>
<feature type="signal peptide" evidence="1">
    <location>
        <begin position="1"/>
        <end position="26"/>
    </location>
</feature>
<evidence type="ECO:0000313" key="4">
    <source>
        <dbReference type="Proteomes" id="UP000595197"/>
    </source>
</evidence>
<proteinExistence type="predicted"/>
<dbReference type="InterPro" id="IPR005532">
    <property type="entry name" value="SUMF_dom"/>
</dbReference>
<dbReference type="PANTHER" id="PTHR23150:SF19">
    <property type="entry name" value="FORMYLGLYCINE-GENERATING ENZYME"/>
    <property type="match status" value="1"/>
</dbReference>
<keyword evidence="1" id="KW-0732">Signal</keyword>
<accession>A0ABX7B600</accession>
<dbReference type="InterPro" id="IPR042095">
    <property type="entry name" value="SUMF_sf"/>
</dbReference>
<protein>
    <submittedName>
        <fullName evidence="3">SUMF1/EgtB/PvdO family nonheme iron enzyme</fullName>
    </submittedName>
</protein>
<sequence>MKMRSFPSRLAALLLAAALWPVPADAAATPWPEDLYNPAPAAGDLVLPMPCGGAMAFRPVVVPAKDLLDDRRITVGGTEEAAGYKENQRADFIAGGFSDPKEKGKRTYFIGKYEVTRLQLASLGGTCPEPDGEARLPAVSLTWREASDFADAYTVWLLANARKDLPKEAGQAGFVRLPTETEWEYAARGGALVSEADFAAPLFPMTEPLSAYVYYGGSESSNNELQWIGLLRPNPLGLHDILGNASELTGELFRLNRLSRLHGQAGGYVVRGGDYLTGAASIRSAARDEFPPYDDRGPRRQKTVGFRVVLVPPVLPSPERVREVQAVWGKLPESGGGTLSEPVQDDPLKEIETLAGAVQDPQVRQRLKGLGAVVAANIKTRNDQRDRAARASLNLATWLAGNLRVDTRKILGLEETAALGNEAVRSRIPNDIAALRGTIGYYRDTLRYLLNDYPRTVREEQARVLRQELETRQAAGQAVLVEAVARDSERYQRDGDLPADQVELQLRRELCAGEVGKAFPSACQPFRR</sequence>
<evidence type="ECO:0000259" key="2">
    <source>
        <dbReference type="Pfam" id="PF03781"/>
    </source>
</evidence>
<evidence type="ECO:0000313" key="3">
    <source>
        <dbReference type="EMBL" id="QQP89210.1"/>
    </source>
</evidence>
<dbReference type="Proteomes" id="UP000595197">
    <property type="component" value="Chromosome"/>
</dbReference>
<name>A0ABX7B600_9PROT</name>
<dbReference type="InterPro" id="IPR016187">
    <property type="entry name" value="CTDL_fold"/>
</dbReference>
<dbReference type="Gene3D" id="3.90.1580.10">
    <property type="entry name" value="paralog of FGE (formylglycine-generating enzyme)"/>
    <property type="match status" value="1"/>
</dbReference>
<dbReference type="PANTHER" id="PTHR23150">
    <property type="entry name" value="SULFATASE MODIFYING FACTOR 1, 2"/>
    <property type="match status" value="1"/>
</dbReference>
<reference evidence="3" key="1">
    <citation type="submission" date="2021-02" db="EMBL/GenBank/DDBJ databases">
        <title>Skermanella TT6 skin isolate.</title>
        <authorList>
            <person name="Lee K."/>
            <person name="Ganzorig M."/>
        </authorList>
    </citation>
    <scope>NUCLEOTIDE SEQUENCE</scope>
    <source>
        <strain evidence="3">TT6</strain>
    </source>
</reference>
<dbReference type="InterPro" id="IPR051043">
    <property type="entry name" value="Sulfatase_Mod_Factor_Kinase"/>
</dbReference>
<keyword evidence="4" id="KW-1185">Reference proteome</keyword>
<feature type="domain" description="Sulfatase-modifying factor enzyme-like" evidence="2">
    <location>
        <begin position="128"/>
        <end position="309"/>
    </location>
</feature>
<feature type="chain" id="PRO_5046012445" evidence="1">
    <location>
        <begin position="27"/>
        <end position="528"/>
    </location>
</feature>
<gene>
    <name evidence="3" type="ORF">IGS68_24995</name>
</gene>
<evidence type="ECO:0000256" key="1">
    <source>
        <dbReference type="SAM" id="SignalP"/>
    </source>
</evidence>
<dbReference type="RefSeq" id="WP_201075190.1">
    <property type="nucleotide sequence ID" value="NZ_CP067420.1"/>
</dbReference>
<organism evidence="3 4">
    <name type="scientific">Skermanella cutis</name>
    <dbReference type="NCBI Taxonomy" id="2775420"/>
    <lineage>
        <taxon>Bacteria</taxon>
        <taxon>Pseudomonadati</taxon>
        <taxon>Pseudomonadota</taxon>
        <taxon>Alphaproteobacteria</taxon>
        <taxon>Rhodospirillales</taxon>
        <taxon>Azospirillaceae</taxon>
        <taxon>Skermanella</taxon>
    </lineage>
</organism>